<evidence type="ECO:0000313" key="2">
    <source>
        <dbReference type="Proteomes" id="UP001230685"/>
    </source>
</evidence>
<evidence type="ECO:0000313" key="1">
    <source>
        <dbReference type="EMBL" id="MDP1026288.1"/>
    </source>
</evidence>
<proteinExistence type="predicted"/>
<keyword evidence="2" id="KW-1185">Reference proteome</keyword>
<accession>A0ABT9EI43</accession>
<protein>
    <submittedName>
        <fullName evidence="1">Uncharacterized protein</fullName>
    </submittedName>
</protein>
<name>A0ABT9EI43_9SPHN</name>
<organism evidence="1 2">
    <name type="scientific">Sphingomonas aurea</name>
    <dbReference type="NCBI Taxonomy" id="3063994"/>
    <lineage>
        <taxon>Bacteria</taxon>
        <taxon>Pseudomonadati</taxon>
        <taxon>Pseudomonadota</taxon>
        <taxon>Alphaproteobacteria</taxon>
        <taxon>Sphingomonadales</taxon>
        <taxon>Sphingomonadaceae</taxon>
        <taxon>Sphingomonas</taxon>
    </lineage>
</organism>
<reference evidence="1 2" key="1">
    <citation type="submission" date="2023-07" db="EMBL/GenBank/DDBJ databases">
        <authorList>
            <person name="Kim M.K."/>
        </authorList>
    </citation>
    <scope>NUCLEOTIDE SEQUENCE [LARGE SCALE GENOMIC DNA]</scope>
    <source>
        <strain evidence="1 2">KR1UV-12</strain>
    </source>
</reference>
<comment type="caution">
    <text evidence="1">The sequence shown here is derived from an EMBL/GenBank/DDBJ whole genome shotgun (WGS) entry which is preliminary data.</text>
</comment>
<sequence>MTQIHCHDGNTLSPRGGCNAHPFDPRAWLQALVQIGGGYALASGRRLWLVVEDCDQDDLASVMRPLIGQPDRVEAIRDAIERRSFGESA</sequence>
<gene>
    <name evidence="1" type="ORF">Q5H91_03615</name>
</gene>
<dbReference type="EMBL" id="JAUUDS010000001">
    <property type="protein sequence ID" value="MDP1026288.1"/>
    <property type="molecule type" value="Genomic_DNA"/>
</dbReference>
<dbReference type="RefSeq" id="WP_305171843.1">
    <property type="nucleotide sequence ID" value="NZ_JAUUDS010000001.1"/>
</dbReference>
<dbReference type="Proteomes" id="UP001230685">
    <property type="component" value="Unassembled WGS sequence"/>
</dbReference>